<dbReference type="AlphaFoldDB" id="A0ABD1WYA1"/>
<sequence length="137" mass="15261">MASPVSSPHFPTPPPPSSPDDSTTVIIVVFISFGCLIFLAFCLFALWCFISKRHKKKTVHETDIIHANEHRRIKEDIVEGPHGKQSVVLSVEDDKHIEEEIIKNEKLGKNMHAKSSEIIDSKDIESGESSSISNQKA</sequence>
<feature type="compositionally biased region" description="Low complexity" evidence="1">
    <location>
        <begin position="127"/>
        <end position="137"/>
    </location>
</feature>
<reference evidence="4" key="1">
    <citation type="submission" date="2024-07" db="EMBL/GenBank/DDBJ databases">
        <title>Two chromosome-level genome assemblies of Korean endemic species Abeliophyllum distichum and Forsythia ovata (Oleaceae).</title>
        <authorList>
            <person name="Jang H."/>
        </authorList>
    </citation>
    <scope>NUCLEOTIDE SEQUENCE [LARGE SCALE GENOMIC DNA]</scope>
</reference>
<evidence type="ECO:0000256" key="1">
    <source>
        <dbReference type="SAM" id="MobiDB-lite"/>
    </source>
</evidence>
<evidence type="ECO:0000313" key="4">
    <source>
        <dbReference type="Proteomes" id="UP001604277"/>
    </source>
</evidence>
<dbReference type="EMBL" id="JBFOLJ010000002">
    <property type="protein sequence ID" value="KAL2554571.1"/>
    <property type="molecule type" value="Genomic_DNA"/>
</dbReference>
<evidence type="ECO:0000313" key="3">
    <source>
        <dbReference type="EMBL" id="KAL2554571.1"/>
    </source>
</evidence>
<dbReference type="PANTHER" id="PTHR35697:SF1">
    <property type="entry name" value="PROTEIN TRACHEARY ELEMENT DIFFERENTIATION-RELATED 7"/>
    <property type="match status" value="1"/>
</dbReference>
<organism evidence="3 4">
    <name type="scientific">Forsythia ovata</name>
    <dbReference type="NCBI Taxonomy" id="205694"/>
    <lineage>
        <taxon>Eukaryota</taxon>
        <taxon>Viridiplantae</taxon>
        <taxon>Streptophyta</taxon>
        <taxon>Embryophyta</taxon>
        <taxon>Tracheophyta</taxon>
        <taxon>Spermatophyta</taxon>
        <taxon>Magnoliopsida</taxon>
        <taxon>eudicotyledons</taxon>
        <taxon>Gunneridae</taxon>
        <taxon>Pentapetalae</taxon>
        <taxon>asterids</taxon>
        <taxon>lamiids</taxon>
        <taxon>Lamiales</taxon>
        <taxon>Oleaceae</taxon>
        <taxon>Forsythieae</taxon>
        <taxon>Forsythia</taxon>
    </lineage>
</organism>
<feature type="region of interest" description="Disordered" evidence="1">
    <location>
        <begin position="118"/>
        <end position="137"/>
    </location>
</feature>
<keyword evidence="2" id="KW-1133">Transmembrane helix</keyword>
<keyword evidence="2" id="KW-0812">Transmembrane</keyword>
<comment type="caution">
    <text evidence="3">The sequence shown here is derived from an EMBL/GenBank/DDBJ whole genome shotgun (WGS) entry which is preliminary data.</text>
</comment>
<accession>A0ABD1WYA1</accession>
<evidence type="ECO:0000256" key="2">
    <source>
        <dbReference type="SAM" id="Phobius"/>
    </source>
</evidence>
<dbReference type="Proteomes" id="UP001604277">
    <property type="component" value="Unassembled WGS sequence"/>
</dbReference>
<name>A0ABD1WYA1_9LAMI</name>
<keyword evidence="2" id="KW-0472">Membrane</keyword>
<proteinExistence type="predicted"/>
<dbReference type="PANTHER" id="PTHR35697">
    <property type="entry name" value="OS08G0108300 PROTEIN"/>
    <property type="match status" value="1"/>
</dbReference>
<feature type="transmembrane region" description="Helical" evidence="2">
    <location>
        <begin position="25"/>
        <end position="50"/>
    </location>
</feature>
<feature type="region of interest" description="Disordered" evidence="1">
    <location>
        <begin position="1"/>
        <end position="20"/>
    </location>
</feature>
<dbReference type="InterPro" id="IPR044950">
    <property type="entry name" value="TED6/7"/>
</dbReference>
<protein>
    <submittedName>
        <fullName evidence="3">Tracheary element differentiation-related 6</fullName>
    </submittedName>
</protein>
<keyword evidence="4" id="KW-1185">Reference proteome</keyword>
<gene>
    <name evidence="3" type="ORF">Fot_08190</name>
</gene>